<dbReference type="Gene3D" id="3.10.110.10">
    <property type="entry name" value="Ubiquitin Conjugating Enzyme"/>
    <property type="match status" value="1"/>
</dbReference>
<organism evidence="1 2">
    <name type="scientific">Heterorhabditis bacteriophora</name>
    <name type="common">Entomopathogenic nematode worm</name>
    <dbReference type="NCBI Taxonomy" id="37862"/>
    <lineage>
        <taxon>Eukaryota</taxon>
        <taxon>Metazoa</taxon>
        <taxon>Ecdysozoa</taxon>
        <taxon>Nematoda</taxon>
        <taxon>Chromadorea</taxon>
        <taxon>Rhabditida</taxon>
        <taxon>Rhabditina</taxon>
        <taxon>Rhabditomorpha</taxon>
        <taxon>Strongyloidea</taxon>
        <taxon>Heterorhabditidae</taxon>
        <taxon>Heterorhabditis</taxon>
    </lineage>
</organism>
<accession>A0A1I7WIW0</accession>
<dbReference type="WBParaSite" id="Hba_04952">
    <property type="protein sequence ID" value="Hba_04952"/>
    <property type="gene ID" value="Hba_04952"/>
</dbReference>
<sequence length="251" mass="28162">MDDATKSNLKAIPLCKVKAGPRDGDLWIERLKVPNSTPRTVKSGSFDAVPTIYRTGSCHPEDRSLKIPTRVQNYNSLGSGRFPDEAFIYYIFHGIVPFRYAPSPYQQPLYVHAPMISPVPSYSSHVNAQLTPISHVMPVHHIGVPPQMLSTQIHCPPQPILHHVIYGQWVYSEQYFCFVLRLLMLNCILASIPVAMEAQMYPQQYYINQQHSPSYNNPGTSSNIFPCSGMQASVDGGYGSMTQDSIRESDM</sequence>
<keyword evidence="1" id="KW-1185">Reference proteome</keyword>
<name>A0A1I7WIW0_HETBA</name>
<evidence type="ECO:0000313" key="1">
    <source>
        <dbReference type="Proteomes" id="UP000095283"/>
    </source>
</evidence>
<protein>
    <submittedName>
        <fullName evidence="2">Ovule protein</fullName>
    </submittedName>
</protein>
<proteinExistence type="predicted"/>
<evidence type="ECO:0000313" key="2">
    <source>
        <dbReference type="WBParaSite" id="Hba_04952"/>
    </source>
</evidence>
<dbReference type="InterPro" id="IPR016135">
    <property type="entry name" value="UBQ-conjugating_enzyme/RWD"/>
</dbReference>
<dbReference type="AlphaFoldDB" id="A0A1I7WIW0"/>
<reference evidence="2" key="1">
    <citation type="submission" date="2016-11" db="UniProtKB">
        <authorList>
            <consortium name="WormBaseParasite"/>
        </authorList>
    </citation>
    <scope>IDENTIFICATION</scope>
</reference>
<dbReference type="Proteomes" id="UP000095283">
    <property type="component" value="Unplaced"/>
</dbReference>